<feature type="non-terminal residue" evidence="1">
    <location>
        <position position="1"/>
    </location>
</feature>
<dbReference type="CDD" id="cd01335">
    <property type="entry name" value="Radical_SAM"/>
    <property type="match status" value="1"/>
</dbReference>
<dbReference type="SUPFAM" id="SSF102114">
    <property type="entry name" value="Radical SAM enzymes"/>
    <property type="match status" value="1"/>
</dbReference>
<evidence type="ECO:0008006" key="2">
    <source>
        <dbReference type="Google" id="ProtNLM"/>
    </source>
</evidence>
<proteinExistence type="predicted"/>
<name>A0A383EB15_9ZZZZ</name>
<accession>A0A383EB15</accession>
<dbReference type="InterPro" id="IPR058240">
    <property type="entry name" value="rSAM_sf"/>
</dbReference>
<dbReference type="EMBL" id="UINC01224333">
    <property type="protein sequence ID" value="SVE53911.1"/>
    <property type="molecule type" value="Genomic_DNA"/>
</dbReference>
<gene>
    <name evidence="1" type="ORF">METZ01_LOCUS506765</name>
</gene>
<dbReference type="Gene3D" id="3.20.20.70">
    <property type="entry name" value="Aldolase class I"/>
    <property type="match status" value="1"/>
</dbReference>
<reference evidence="1" key="1">
    <citation type="submission" date="2018-05" db="EMBL/GenBank/DDBJ databases">
        <authorList>
            <person name="Lanie J.A."/>
            <person name="Ng W.-L."/>
            <person name="Kazmierczak K.M."/>
            <person name="Andrzejewski T.M."/>
            <person name="Davidsen T.M."/>
            <person name="Wayne K.J."/>
            <person name="Tettelin H."/>
            <person name="Glass J.I."/>
            <person name="Rusch D."/>
            <person name="Podicherti R."/>
            <person name="Tsui H.-C.T."/>
            <person name="Winkler M.E."/>
        </authorList>
    </citation>
    <scope>NUCLEOTIDE SEQUENCE</scope>
</reference>
<feature type="non-terminal residue" evidence="1">
    <location>
        <position position="232"/>
    </location>
</feature>
<protein>
    <recommendedName>
        <fullName evidence="2">Radical SAM core domain-containing protein</fullName>
    </recommendedName>
</protein>
<organism evidence="1">
    <name type="scientific">marine metagenome</name>
    <dbReference type="NCBI Taxonomy" id="408172"/>
    <lineage>
        <taxon>unclassified sequences</taxon>
        <taxon>metagenomes</taxon>
        <taxon>ecological metagenomes</taxon>
    </lineage>
</organism>
<dbReference type="InterPro" id="IPR013785">
    <property type="entry name" value="Aldolase_TIM"/>
</dbReference>
<evidence type="ECO:0000313" key="1">
    <source>
        <dbReference type="EMBL" id="SVE53911.1"/>
    </source>
</evidence>
<sequence>PDMKHIHISGGEPLMITQHYQFLKGYIDAGKAHEITLNYNTNLSNIPERALDLWQHFKLIEIRASIDAPGKINEYIRYPSKWEIVLRNLRLLTTVKKSGKINLNLGIIVTVQVYNVFYLKELVSELNSYDDISFDDIILHMLHDPRYLNITSLPHSVKEVVSDKIRELQAEDKFVKQGEGVINYMYSDDTSDSLDQFFVETRLMDKYRHQRIEESLPELYEMLQPYDPLFHA</sequence>
<dbReference type="NCBIfam" id="NF033640">
    <property type="entry name" value="N_Twi_rSAM"/>
    <property type="match status" value="1"/>
</dbReference>
<dbReference type="AlphaFoldDB" id="A0A383EB15"/>